<accession>A0ABN1VW15</accession>
<reference evidence="3 4" key="1">
    <citation type="journal article" date="2019" name="Int. J. Syst. Evol. Microbiol.">
        <title>The Global Catalogue of Microorganisms (GCM) 10K type strain sequencing project: providing services to taxonomists for standard genome sequencing and annotation.</title>
        <authorList>
            <consortium name="The Broad Institute Genomics Platform"/>
            <consortium name="The Broad Institute Genome Sequencing Center for Infectious Disease"/>
            <person name="Wu L."/>
            <person name="Ma J."/>
        </authorList>
    </citation>
    <scope>NUCLEOTIDE SEQUENCE [LARGE SCALE GENOMIC DNA]</scope>
    <source>
        <strain evidence="3 4">JCM 13004</strain>
    </source>
</reference>
<evidence type="ECO:0000313" key="4">
    <source>
        <dbReference type="Proteomes" id="UP001500037"/>
    </source>
</evidence>
<dbReference type="Gene3D" id="3.40.50.620">
    <property type="entry name" value="HUPs"/>
    <property type="match status" value="1"/>
</dbReference>
<evidence type="ECO:0000259" key="2">
    <source>
        <dbReference type="Pfam" id="PF00582"/>
    </source>
</evidence>
<dbReference type="InterPro" id="IPR006016">
    <property type="entry name" value="UspA"/>
</dbReference>
<dbReference type="PANTHER" id="PTHR46268:SF6">
    <property type="entry name" value="UNIVERSAL STRESS PROTEIN UP12"/>
    <property type="match status" value="1"/>
</dbReference>
<dbReference type="InterPro" id="IPR014729">
    <property type="entry name" value="Rossmann-like_a/b/a_fold"/>
</dbReference>
<keyword evidence="4" id="KW-1185">Reference proteome</keyword>
<dbReference type="InterPro" id="IPR006015">
    <property type="entry name" value="Universal_stress_UspA"/>
</dbReference>
<proteinExistence type="inferred from homology"/>
<evidence type="ECO:0000313" key="3">
    <source>
        <dbReference type="EMBL" id="GAA1222216.1"/>
    </source>
</evidence>
<gene>
    <name evidence="3" type="ORF">GCM10009665_10550</name>
</gene>
<dbReference type="Pfam" id="PF00582">
    <property type="entry name" value="Usp"/>
    <property type="match status" value="1"/>
</dbReference>
<dbReference type="PRINTS" id="PR01438">
    <property type="entry name" value="UNVRSLSTRESS"/>
</dbReference>
<name>A0ABN1VW15_9ACTN</name>
<dbReference type="RefSeq" id="WP_344439734.1">
    <property type="nucleotide sequence ID" value="NZ_BAAALF010000010.1"/>
</dbReference>
<sequence>MAARVDTPVVLVRAGQPTVDPERGGREIVVGVETGQLADSVIDFAFTEAALRGVRLRAVHARTPLSPWPALGWAPPRLEVTEQEEAEQALLSEALVAWRRTYPEVALTAEVRLGSAAQSVLDAGRDADLIVVGRRERGRELGPRLGSVAHAVLHHADSPVAVIPHR</sequence>
<protein>
    <recommendedName>
        <fullName evidence="2">UspA domain-containing protein</fullName>
    </recommendedName>
</protein>
<comment type="similarity">
    <text evidence="1">Belongs to the universal stress protein A family.</text>
</comment>
<dbReference type="PANTHER" id="PTHR46268">
    <property type="entry name" value="STRESS RESPONSE PROTEIN NHAX"/>
    <property type="match status" value="1"/>
</dbReference>
<evidence type="ECO:0000256" key="1">
    <source>
        <dbReference type="ARBA" id="ARBA00008791"/>
    </source>
</evidence>
<comment type="caution">
    <text evidence="3">The sequence shown here is derived from an EMBL/GenBank/DDBJ whole genome shotgun (WGS) entry which is preliminary data.</text>
</comment>
<dbReference type="Proteomes" id="UP001500037">
    <property type="component" value="Unassembled WGS sequence"/>
</dbReference>
<organism evidence="3 4">
    <name type="scientific">Kitasatospora nipponensis</name>
    <dbReference type="NCBI Taxonomy" id="258049"/>
    <lineage>
        <taxon>Bacteria</taxon>
        <taxon>Bacillati</taxon>
        <taxon>Actinomycetota</taxon>
        <taxon>Actinomycetes</taxon>
        <taxon>Kitasatosporales</taxon>
        <taxon>Streptomycetaceae</taxon>
        <taxon>Kitasatospora</taxon>
    </lineage>
</organism>
<feature type="domain" description="UspA" evidence="2">
    <location>
        <begin position="26"/>
        <end position="164"/>
    </location>
</feature>
<dbReference type="EMBL" id="BAAALF010000010">
    <property type="protein sequence ID" value="GAA1222216.1"/>
    <property type="molecule type" value="Genomic_DNA"/>
</dbReference>
<dbReference type="SUPFAM" id="SSF52402">
    <property type="entry name" value="Adenine nucleotide alpha hydrolases-like"/>
    <property type="match status" value="1"/>
</dbReference>